<dbReference type="RefSeq" id="WP_034974498.1">
    <property type="nucleotide sequence ID" value="NZ_FOFI01000004.1"/>
</dbReference>
<reference evidence="1 2" key="1">
    <citation type="submission" date="2014-07" db="EMBL/GenBank/DDBJ databases">
        <title>Epilithonimonas lactis LMG 22401 Genome.</title>
        <authorList>
            <person name="Pipes S.E."/>
            <person name="Stropko S.J."/>
        </authorList>
    </citation>
    <scope>NUCLEOTIDE SEQUENCE [LARGE SCALE GENOMIC DNA]</scope>
    <source>
        <strain evidence="1 2">LMG 24401</strain>
    </source>
</reference>
<dbReference type="OrthoDB" id="1273065at2"/>
<evidence type="ECO:0000313" key="2">
    <source>
        <dbReference type="Proteomes" id="UP000028623"/>
    </source>
</evidence>
<evidence type="ECO:0000313" key="1">
    <source>
        <dbReference type="EMBL" id="KFC22554.1"/>
    </source>
</evidence>
<sequence>MKTIYTYILVVASSLCYSQVGIKTLTPEKTLDVNGGLNVRKELRLNGTDVVKGSAGTEGQILSVTGTTQLSDEYKTIKVADGAGSLTYTYLNTTTDRTGVKFSATGSTNPYVLNSGFTTSTNTTTANWVKLTGNTDTFSITDTTKKAKAVLSFQTNAQIARNNPSGNYSGSFACGIFVKKGTGPEELKAVRSEVVRGVSGSYKIFNLNVTLDKLDPGVYTVSAACSNRNLGSGNGLVNLGVGTPVDATFMNQDMSQSTMTVTVLQPF</sequence>
<gene>
    <name evidence="1" type="ORF">IO89_05725</name>
</gene>
<keyword evidence="2" id="KW-1185">Reference proteome</keyword>
<organism evidence="1 2">
    <name type="scientific">Epilithonimonas lactis</name>
    <dbReference type="NCBI Taxonomy" id="421072"/>
    <lineage>
        <taxon>Bacteria</taxon>
        <taxon>Pseudomonadati</taxon>
        <taxon>Bacteroidota</taxon>
        <taxon>Flavobacteriia</taxon>
        <taxon>Flavobacteriales</taxon>
        <taxon>Weeksellaceae</taxon>
        <taxon>Chryseobacterium group</taxon>
        <taxon>Epilithonimonas</taxon>
    </lineage>
</organism>
<dbReference type="STRING" id="421072.SAMN04488097_3057"/>
<proteinExistence type="predicted"/>
<protein>
    <submittedName>
        <fullName evidence="1">Uncharacterized protein</fullName>
    </submittedName>
</protein>
<dbReference type="Proteomes" id="UP000028623">
    <property type="component" value="Unassembled WGS sequence"/>
</dbReference>
<name>A0A085BJA9_9FLAO</name>
<comment type="caution">
    <text evidence="1">The sequence shown here is derived from an EMBL/GenBank/DDBJ whole genome shotgun (WGS) entry which is preliminary data.</text>
</comment>
<dbReference type="eggNOG" id="ENOG5032UWB">
    <property type="taxonomic scope" value="Bacteria"/>
</dbReference>
<dbReference type="EMBL" id="JPLY01000002">
    <property type="protein sequence ID" value="KFC22554.1"/>
    <property type="molecule type" value="Genomic_DNA"/>
</dbReference>
<accession>A0A085BJA9</accession>
<dbReference type="AlphaFoldDB" id="A0A085BJA9"/>